<evidence type="ECO:0000313" key="1">
    <source>
        <dbReference type="EMBL" id="KAH7851528.1"/>
    </source>
</evidence>
<dbReference type="EMBL" id="CM037158">
    <property type="protein sequence ID" value="KAH7851528.1"/>
    <property type="molecule type" value="Genomic_DNA"/>
</dbReference>
<organism evidence="1 2">
    <name type="scientific">Vaccinium darrowii</name>
    <dbReference type="NCBI Taxonomy" id="229202"/>
    <lineage>
        <taxon>Eukaryota</taxon>
        <taxon>Viridiplantae</taxon>
        <taxon>Streptophyta</taxon>
        <taxon>Embryophyta</taxon>
        <taxon>Tracheophyta</taxon>
        <taxon>Spermatophyta</taxon>
        <taxon>Magnoliopsida</taxon>
        <taxon>eudicotyledons</taxon>
        <taxon>Gunneridae</taxon>
        <taxon>Pentapetalae</taxon>
        <taxon>asterids</taxon>
        <taxon>Ericales</taxon>
        <taxon>Ericaceae</taxon>
        <taxon>Vaccinioideae</taxon>
        <taxon>Vaccinieae</taxon>
        <taxon>Vaccinium</taxon>
    </lineage>
</organism>
<comment type="caution">
    <text evidence="1">The sequence shown here is derived from an EMBL/GenBank/DDBJ whole genome shotgun (WGS) entry which is preliminary data.</text>
</comment>
<proteinExistence type="predicted"/>
<name>A0ACB7YD50_9ERIC</name>
<reference evidence="1 2" key="1">
    <citation type="journal article" date="2021" name="Hortic Res">
        <title>High-quality reference genome and annotation aids understanding of berry development for evergreen blueberry (Vaccinium darrowii).</title>
        <authorList>
            <person name="Yu J."/>
            <person name="Hulse-Kemp A.M."/>
            <person name="Babiker E."/>
            <person name="Staton M."/>
        </authorList>
    </citation>
    <scope>NUCLEOTIDE SEQUENCE [LARGE SCALE GENOMIC DNA]</scope>
    <source>
        <strain evidence="2">cv. NJ 8807/NJ 8810</strain>
        <tissue evidence="1">Young leaf</tissue>
    </source>
</reference>
<protein>
    <submittedName>
        <fullName evidence="1">Uncharacterized protein</fullName>
    </submittedName>
</protein>
<gene>
    <name evidence="1" type="ORF">Vadar_013004</name>
</gene>
<evidence type="ECO:0000313" key="2">
    <source>
        <dbReference type="Proteomes" id="UP000828048"/>
    </source>
</evidence>
<sequence>MMSNTWKEEQHPAFISFISSFLNANSFRLNFVPITPDFILNCGASVAFMFVTNWDCSDTSPIFGRVQKLREQFANLYVVVTLPKKEQNDSFVRSYFRYGMVLGRPIFVLVQDLEMGFEKIVKIAHARGVCKRQDAVSKMKAEVSRVALPLKWFLSAGRVLNQAIGSIEGIAKASKEFILENTDLSADKAEKISRFFRDTQFYLSPKII</sequence>
<keyword evidence="2" id="KW-1185">Reference proteome</keyword>
<dbReference type="Proteomes" id="UP000828048">
    <property type="component" value="Chromosome 8"/>
</dbReference>
<accession>A0ACB7YD50</accession>